<dbReference type="EMBL" id="UINC01047815">
    <property type="protein sequence ID" value="SVB57551.1"/>
    <property type="molecule type" value="Genomic_DNA"/>
</dbReference>
<proteinExistence type="predicted"/>
<sequence length="26" mass="2762">MAKTFNIVAELQIKGGSSARSIAQQI</sequence>
<feature type="non-terminal residue" evidence="1">
    <location>
        <position position="26"/>
    </location>
</feature>
<gene>
    <name evidence="1" type="ORF">METZ01_LOCUS210405</name>
</gene>
<organism evidence="1">
    <name type="scientific">marine metagenome</name>
    <dbReference type="NCBI Taxonomy" id="408172"/>
    <lineage>
        <taxon>unclassified sequences</taxon>
        <taxon>metagenomes</taxon>
        <taxon>ecological metagenomes</taxon>
    </lineage>
</organism>
<dbReference type="AlphaFoldDB" id="A0A382F608"/>
<evidence type="ECO:0000313" key="1">
    <source>
        <dbReference type="EMBL" id="SVB57551.1"/>
    </source>
</evidence>
<protein>
    <submittedName>
        <fullName evidence="1">Uncharacterized protein</fullName>
    </submittedName>
</protein>
<reference evidence="1" key="1">
    <citation type="submission" date="2018-05" db="EMBL/GenBank/DDBJ databases">
        <authorList>
            <person name="Lanie J.A."/>
            <person name="Ng W.-L."/>
            <person name="Kazmierczak K.M."/>
            <person name="Andrzejewski T.M."/>
            <person name="Davidsen T.M."/>
            <person name="Wayne K.J."/>
            <person name="Tettelin H."/>
            <person name="Glass J.I."/>
            <person name="Rusch D."/>
            <person name="Podicherti R."/>
            <person name="Tsui H.-C.T."/>
            <person name="Winkler M.E."/>
        </authorList>
    </citation>
    <scope>NUCLEOTIDE SEQUENCE</scope>
</reference>
<accession>A0A382F608</accession>
<name>A0A382F608_9ZZZZ</name>